<organism evidence="1 2">
    <name type="scientific">Nocardiopsis mwathae</name>
    <dbReference type="NCBI Taxonomy" id="1472723"/>
    <lineage>
        <taxon>Bacteria</taxon>
        <taxon>Bacillati</taxon>
        <taxon>Actinomycetota</taxon>
        <taxon>Actinomycetes</taxon>
        <taxon>Streptosporangiales</taxon>
        <taxon>Nocardiopsidaceae</taxon>
        <taxon>Nocardiopsis</taxon>
    </lineage>
</organism>
<comment type="caution">
    <text evidence="1">The sequence shown here is derived from an EMBL/GenBank/DDBJ whole genome shotgun (WGS) entry which is preliminary data.</text>
</comment>
<proteinExistence type="predicted"/>
<dbReference type="NCBIfam" id="NF040618">
    <property type="entry name" value="PPA1309_fam"/>
    <property type="match status" value="1"/>
</dbReference>
<reference evidence="1 2" key="1">
    <citation type="submission" date="2020-08" db="EMBL/GenBank/DDBJ databases">
        <title>Sequencing the genomes of 1000 actinobacteria strains.</title>
        <authorList>
            <person name="Klenk H.-P."/>
        </authorList>
    </citation>
    <scope>NUCLEOTIDE SEQUENCE [LARGE SCALE GENOMIC DNA]</scope>
    <source>
        <strain evidence="1 2">DSM 46659</strain>
    </source>
</reference>
<evidence type="ECO:0000313" key="2">
    <source>
        <dbReference type="Proteomes" id="UP000546642"/>
    </source>
</evidence>
<dbReference type="Proteomes" id="UP000546642">
    <property type="component" value="Unassembled WGS sequence"/>
</dbReference>
<keyword evidence="2" id="KW-1185">Reference proteome</keyword>
<sequence length="179" mass="19354">MSFNIREVVMDLERHAAEQGWDQPVRVYALVPTSDLLEREPALAGMLGVQAPVDPAALTPIEQEPLPERMPLEEALGRMAWPDAVAGCALVMERLVVKGSDETLAPPRGGDTGQWARAQDGAEEIRMVAGVLRDGERHSALRMRSHDSEDQVLNGEDLVPALTSALALTLEEDPEDGGA</sequence>
<gene>
    <name evidence="1" type="ORF">HNR23_003300</name>
</gene>
<dbReference type="RefSeq" id="WP_343070588.1">
    <property type="nucleotide sequence ID" value="NZ_JACHDS010000001.1"/>
</dbReference>
<protein>
    <submittedName>
        <fullName evidence="1">Uncharacterized protein</fullName>
    </submittedName>
</protein>
<accession>A0A7X0D6G9</accession>
<dbReference type="AlphaFoldDB" id="A0A7X0D6G9"/>
<dbReference type="EMBL" id="JACHDS010000001">
    <property type="protein sequence ID" value="MBB6173240.1"/>
    <property type="molecule type" value="Genomic_DNA"/>
</dbReference>
<evidence type="ECO:0000313" key="1">
    <source>
        <dbReference type="EMBL" id="MBB6173240.1"/>
    </source>
</evidence>
<name>A0A7X0D6G9_9ACTN</name>
<dbReference type="InterPro" id="IPR047681">
    <property type="entry name" value="PPA1309-like"/>
</dbReference>